<keyword evidence="9" id="KW-1185">Reference proteome</keyword>
<sequence>MYGGRHPIEQPEESIYKLIPHTPPAIYKAPRYKSVHADRVQKQLKTNKMQTKTMGPAKVTQPDTQNYLKKNSIANMKPPRRSSDEFERDTTHKPPVPKHDERPLMGTKTDKNFIKSNAMENINSTAKKSDPKYVDSPSGTSHTLDPSGLVPKYVMKRDYGKVPGYLEKRKDERIQAQESYDHFVIEQQKAGALKQLSDKDRQAVIEGLKKNWEDLYKQYQGLSVVTDTAPKKARKERLEADMKRLEKDIEIMEGHKIIYVSTDDVE</sequence>
<dbReference type="PANTHER" id="PTHR21490:SF0">
    <property type="entry name" value="ENKURIN"/>
    <property type="match status" value="1"/>
</dbReference>
<feature type="compositionally biased region" description="Basic and acidic residues" evidence="6">
    <location>
        <begin position="81"/>
        <end position="108"/>
    </location>
</feature>
<organism evidence="8 9">
    <name type="scientific">Oopsacas minuta</name>
    <dbReference type="NCBI Taxonomy" id="111878"/>
    <lineage>
        <taxon>Eukaryota</taxon>
        <taxon>Metazoa</taxon>
        <taxon>Porifera</taxon>
        <taxon>Hexactinellida</taxon>
        <taxon>Hexasterophora</taxon>
        <taxon>Lyssacinosida</taxon>
        <taxon>Leucopsacidae</taxon>
        <taxon>Oopsacas</taxon>
    </lineage>
</organism>
<dbReference type="PROSITE" id="PS51665">
    <property type="entry name" value="ENKURIN"/>
    <property type="match status" value="1"/>
</dbReference>
<feature type="region of interest" description="Disordered" evidence="6">
    <location>
        <begin position="46"/>
        <end position="108"/>
    </location>
</feature>
<evidence type="ECO:0000256" key="3">
    <source>
        <dbReference type="ARBA" id="ARBA00022490"/>
    </source>
</evidence>
<keyword evidence="3" id="KW-0963">Cytoplasm</keyword>
<evidence type="ECO:0000256" key="6">
    <source>
        <dbReference type="SAM" id="MobiDB-lite"/>
    </source>
</evidence>
<dbReference type="GO" id="GO:0001669">
    <property type="term" value="C:acrosomal vesicle"/>
    <property type="evidence" value="ECO:0007669"/>
    <property type="project" value="TreeGrafter"/>
</dbReference>
<dbReference type="EMBL" id="JAKMXF010000321">
    <property type="protein sequence ID" value="KAI6649304.1"/>
    <property type="molecule type" value="Genomic_DNA"/>
</dbReference>
<dbReference type="Pfam" id="PF13864">
    <property type="entry name" value="Enkurin"/>
    <property type="match status" value="1"/>
</dbReference>
<evidence type="ECO:0000313" key="9">
    <source>
        <dbReference type="Proteomes" id="UP001165289"/>
    </source>
</evidence>
<evidence type="ECO:0000256" key="1">
    <source>
        <dbReference type="ARBA" id="ARBA00004138"/>
    </source>
</evidence>
<evidence type="ECO:0000256" key="2">
    <source>
        <dbReference type="ARBA" id="ARBA00004245"/>
    </source>
</evidence>
<comment type="caution">
    <text evidence="8">The sequence shown here is derived from an EMBL/GenBank/DDBJ whole genome shotgun (WGS) entry which is preliminary data.</text>
</comment>
<gene>
    <name evidence="8" type="ORF">LOD99_11670</name>
</gene>
<comment type="subcellular location">
    <subcellularLocation>
        <location evidence="1">Cell projection</location>
        <location evidence="1">Cilium</location>
    </subcellularLocation>
    <subcellularLocation>
        <location evidence="2">Cytoplasm</location>
        <location evidence="2">Cytoskeleton</location>
    </subcellularLocation>
</comment>
<feature type="domain" description="Enkurin" evidence="7">
    <location>
        <begin position="168"/>
        <end position="260"/>
    </location>
</feature>
<dbReference type="GO" id="GO:0005879">
    <property type="term" value="C:axonemal microtubule"/>
    <property type="evidence" value="ECO:0007669"/>
    <property type="project" value="TreeGrafter"/>
</dbReference>
<dbReference type="InterPro" id="IPR027012">
    <property type="entry name" value="Enkurin_dom"/>
</dbReference>
<dbReference type="Proteomes" id="UP001165289">
    <property type="component" value="Unassembled WGS sequence"/>
</dbReference>
<dbReference type="InterPro" id="IPR052102">
    <property type="entry name" value="Enkurin_domain-protein"/>
</dbReference>
<evidence type="ECO:0000256" key="5">
    <source>
        <dbReference type="ARBA" id="ARBA00023273"/>
    </source>
</evidence>
<evidence type="ECO:0000256" key="4">
    <source>
        <dbReference type="ARBA" id="ARBA00023212"/>
    </source>
</evidence>
<feature type="compositionally biased region" description="Polar residues" evidence="6">
    <location>
        <begin position="61"/>
        <end position="74"/>
    </location>
</feature>
<protein>
    <submittedName>
        <fullName evidence="8">Enkurin-like</fullName>
    </submittedName>
</protein>
<evidence type="ECO:0000259" key="7">
    <source>
        <dbReference type="PROSITE" id="PS51665"/>
    </source>
</evidence>
<keyword evidence="5" id="KW-0966">Cell projection</keyword>
<dbReference type="GO" id="GO:0005516">
    <property type="term" value="F:calmodulin binding"/>
    <property type="evidence" value="ECO:0007669"/>
    <property type="project" value="TreeGrafter"/>
</dbReference>
<evidence type="ECO:0000313" key="8">
    <source>
        <dbReference type="EMBL" id="KAI6649304.1"/>
    </source>
</evidence>
<keyword evidence="4" id="KW-0206">Cytoskeleton</keyword>
<name>A0AAV7JKA6_9METZ</name>
<dbReference type="AlphaFoldDB" id="A0AAV7JKA6"/>
<proteinExistence type="predicted"/>
<feature type="region of interest" description="Disordered" evidence="6">
    <location>
        <begin position="121"/>
        <end position="147"/>
    </location>
</feature>
<dbReference type="PANTHER" id="PTHR21490">
    <property type="entry name" value="ENKURIN-RELATED"/>
    <property type="match status" value="1"/>
</dbReference>
<reference evidence="8 9" key="1">
    <citation type="journal article" date="2023" name="BMC Biol.">
        <title>The compact genome of the sponge Oopsacas minuta (Hexactinellida) is lacking key metazoan core genes.</title>
        <authorList>
            <person name="Santini S."/>
            <person name="Schenkelaars Q."/>
            <person name="Jourda C."/>
            <person name="Duchesne M."/>
            <person name="Belahbib H."/>
            <person name="Rocher C."/>
            <person name="Selva M."/>
            <person name="Riesgo A."/>
            <person name="Vervoort M."/>
            <person name="Leys S.P."/>
            <person name="Kodjabachian L."/>
            <person name="Le Bivic A."/>
            <person name="Borchiellini C."/>
            <person name="Claverie J.M."/>
            <person name="Renard E."/>
        </authorList>
    </citation>
    <scope>NUCLEOTIDE SEQUENCE [LARGE SCALE GENOMIC DNA]</scope>
    <source>
        <strain evidence="8">SPO-2</strain>
    </source>
</reference>
<accession>A0AAV7JKA6</accession>